<evidence type="ECO:0000313" key="2">
    <source>
        <dbReference type="EMBL" id="KAJ7690490.1"/>
    </source>
</evidence>
<evidence type="ECO:0000313" key="3">
    <source>
        <dbReference type="Proteomes" id="UP001221757"/>
    </source>
</evidence>
<proteinExistence type="predicted"/>
<name>A0AAD7DG37_MYCRO</name>
<dbReference type="EMBL" id="JARKIE010000064">
    <property type="protein sequence ID" value="KAJ7690490.1"/>
    <property type="molecule type" value="Genomic_DNA"/>
</dbReference>
<sequence length="473" mass="52787">MRRIENRAPAPPGPTVIACKEDASPAPPVSVPHTGGRIRLPAQLRLRRKRRPNTKATHACKRLRTRITRAERTASEGNGARGGRTLSGEHATRSEEDAPRRRWRADAQRKTHQIRMRRGVGWTNPNGSEDGDGLREWGGRVDSQARVWGIESWGSERSRGRRQAACTLHYEMRGVRTVLSRTAGLKSAAVREVERSSPTGGLTVANEHVSQGPCFCSPEPWPYSVFRTHARGPCKRVDVRATMRRGGGWGRMDGAAVVFMQKSGARYGEGVIGNACRAAPGLQYRYRWKGVRSHSGLRVNASGRDEPITHPSVHGKHFSDNAVMQMFGMSFGYCSTIVGPRYIVADDKRNTRYIVPSTLIMPSYAFLVQFKGPTESSESLRRSTAISPIFTWRYTRIARSSTELKRSSGNWSRSGRITQSSWLRDHFCLPWSSFGLGPAGVVKLDLGSFVHGTEWHKCIDDREKIHTLGPTEY</sequence>
<keyword evidence="3" id="KW-1185">Reference proteome</keyword>
<dbReference type="AlphaFoldDB" id="A0AAD7DG37"/>
<evidence type="ECO:0000256" key="1">
    <source>
        <dbReference type="SAM" id="MobiDB-lite"/>
    </source>
</evidence>
<protein>
    <submittedName>
        <fullName evidence="2">Uncharacterized protein</fullName>
    </submittedName>
</protein>
<feature type="compositionally biased region" description="Basic and acidic residues" evidence="1">
    <location>
        <begin position="90"/>
        <end position="109"/>
    </location>
</feature>
<comment type="caution">
    <text evidence="2">The sequence shown here is derived from an EMBL/GenBank/DDBJ whole genome shotgun (WGS) entry which is preliminary data.</text>
</comment>
<feature type="region of interest" description="Disordered" evidence="1">
    <location>
        <begin position="69"/>
        <end position="113"/>
    </location>
</feature>
<gene>
    <name evidence="2" type="ORF">B0H17DRAFT_1134300</name>
</gene>
<organism evidence="2 3">
    <name type="scientific">Mycena rosella</name>
    <name type="common">Pink bonnet</name>
    <name type="synonym">Agaricus rosellus</name>
    <dbReference type="NCBI Taxonomy" id="1033263"/>
    <lineage>
        <taxon>Eukaryota</taxon>
        <taxon>Fungi</taxon>
        <taxon>Dikarya</taxon>
        <taxon>Basidiomycota</taxon>
        <taxon>Agaricomycotina</taxon>
        <taxon>Agaricomycetes</taxon>
        <taxon>Agaricomycetidae</taxon>
        <taxon>Agaricales</taxon>
        <taxon>Marasmiineae</taxon>
        <taxon>Mycenaceae</taxon>
        <taxon>Mycena</taxon>
    </lineage>
</organism>
<dbReference type="Proteomes" id="UP001221757">
    <property type="component" value="Unassembled WGS sequence"/>
</dbReference>
<accession>A0AAD7DG37</accession>
<feature type="region of interest" description="Disordered" evidence="1">
    <location>
        <begin position="1"/>
        <end position="37"/>
    </location>
</feature>
<dbReference type="PROSITE" id="PS51257">
    <property type="entry name" value="PROKAR_LIPOPROTEIN"/>
    <property type="match status" value="1"/>
</dbReference>
<reference evidence="2" key="1">
    <citation type="submission" date="2023-03" db="EMBL/GenBank/DDBJ databases">
        <title>Massive genome expansion in bonnet fungi (Mycena s.s.) driven by repeated elements and novel gene families across ecological guilds.</title>
        <authorList>
            <consortium name="Lawrence Berkeley National Laboratory"/>
            <person name="Harder C.B."/>
            <person name="Miyauchi S."/>
            <person name="Viragh M."/>
            <person name="Kuo A."/>
            <person name="Thoen E."/>
            <person name="Andreopoulos B."/>
            <person name="Lu D."/>
            <person name="Skrede I."/>
            <person name="Drula E."/>
            <person name="Henrissat B."/>
            <person name="Morin E."/>
            <person name="Kohler A."/>
            <person name="Barry K."/>
            <person name="LaButti K."/>
            <person name="Morin E."/>
            <person name="Salamov A."/>
            <person name="Lipzen A."/>
            <person name="Mereny Z."/>
            <person name="Hegedus B."/>
            <person name="Baldrian P."/>
            <person name="Stursova M."/>
            <person name="Weitz H."/>
            <person name="Taylor A."/>
            <person name="Grigoriev I.V."/>
            <person name="Nagy L.G."/>
            <person name="Martin F."/>
            <person name="Kauserud H."/>
        </authorList>
    </citation>
    <scope>NUCLEOTIDE SEQUENCE</scope>
    <source>
        <strain evidence="2">CBHHK067</strain>
    </source>
</reference>